<dbReference type="Gene3D" id="3.30.70.330">
    <property type="match status" value="1"/>
</dbReference>
<proteinExistence type="predicted"/>
<gene>
    <name evidence="4" type="ORF">PCOR1329_LOCUS69611</name>
</gene>
<feature type="compositionally biased region" description="Low complexity" evidence="2">
    <location>
        <begin position="217"/>
        <end position="234"/>
    </location>
</feature>
<dbReference type="PROSITE" id="PS50102">
    <property type="entry name" value="RRM"/>
    <property type="match status" value="1"/>
</dbReference>
<feature type="compositionally biased region" description="Basic residues" evidence="2">
    <location>
        <begin position="260"/>
        <end position="272"/>
    </location>
</feature>
<feature type="region of interest" description="Disordered" evidence="2">
    <location>
        <begin position="73"/>
        <end position="105"/>
    </location>
</feature>
<sequence length="849" mass="89059">MARTGQREREAGHLFAGLAGAARMGVAGAPAARPPADSGDADEMRGLPRCLRAVALFCPAPRLDAVLSGSAPMPTAPLRRSSSPLPADSGAARGRPNQRNGIRSMSKAFSIKDALEAFWNKRRTLEGNITVEKADARERLHLEAPAARLRSEGSHASPPTPPGQSEPHVDARTSGTSGGQCTRRAHEARLPGAEPLAEPRAEAARECCEPWGSWQPAGAPWAQWRRGGRAAAGRRGLRERQRRAAGTTSSTDAARGSGAARKRLAGTGRRRGPSCSSASSDGARRGRSGSGDSASSGHRSAGVAAWRAVEAPVEPRPPREGKPEGAGGDSKASLSGWDVQPTAQTMMEEMEIYERAVCMRGSVKTREVYIRNLPHRLVTRDRLRLCLGTLFRELPAFQEIYPNVDDPITAITLHYNETGAYSFAELWDDTLASTAILFSGFEFCGKMAGIGRPLGYVSAPGGEAKPLDVTPLRQRGLLPMAPSGSMSCRHEGKLRELHFGNLVRGRKSPEFILNLVNPVAQQLVEWRAEEGPAVTNVNMSADGTYAFVQFQSLKLATKIMKILDGQEVLGRCLSVRRTNAFRKEEARIIPPELKTVEAVEALMAKMPDKVASTSHVVPFIKQLQRPWPSSAMSMSPVRGDPPSDTVASPPPGAPMQTAVAAPPPLPPSEATAQPASAPPQVSAAPLATASAHEATVAEPLAISPPTGAPRMAASAPPPPRAPEQPAAVVAPPSPRASPQPVTAASPATAPPTAASLQEVPEAQQPPREAPAQRALAPPQATRGFEEPASAVAVGATAATSAAALTPPATSEAPQNPDVLDGMPHGEPAAATAVEAASASPPLRTSLTAL</sequence>
<feature type="compositionally biased region" description="Low complexity" evidence="2">
    <location>
        <begin position="668"/>
        <end position="685"/>
    </location>
</feature>
<dbReference type="Proteomes" id="UP001189429">
    <property type="component" value="Unassembled WGS sequence"/>
</dbReference>
<reference evidence="4" key="1">
    <citation type="submission" date="2023-10" db="EMBL/GenBank/DDBJ databases">
        <authorList>
            <person name="Chen Y."/>
            <person name="Shah S."/>
            <person name="Dougan E. K."/>
            <person name="Thang M."/>
            <person name="Chan C."/>
        </authorList>
    </citation>
    <scope>NUCLEOTIDE SEQUENCE [LARGE SCALE GENOMIC DNA]</scope>
</reference>
<protein>
    <recommendedName>
        <fullName evidence="3">RRM domain-containing protein</fullName>
    </recommendedName>
</protein>
<dbReference type="InterPro" id="IPR012677">
    <property type="entry name" value="Nucleotide-bd_a/b_plait_sf"/>
</dbReference>
<feature type="region of interest" description="Disordered" evidence="2">
    <location>
        <begin position="628"/>
        <end position="849"/>
    </location>
</feature>
<feature type="compositionally biased region" description="Low complexity" evidence="2">
    <location>
        <begin position="787"/>
        <end position="813"/>
    </location>
</feature>
<feature type="domain" description="RRM" evidence="3">
    <location>
        <begin position="495"/>
        <end position="580"/>
    </location>
</feature>
<evidence type="ECO:0000256" key="2">
    <source>
        <dbReference type="SAM" id="MobiDB-lite"/>
    </source>
</evidence>
<dbReference type="InterPro" id="IPR035979">
    <property type="entry name" value="RBD_domain_sf"/>
</dbReference>
<name>A0ABN9WUE6_9DINO</name>
<feature type="compositionally biased region" description="Low complexity" evidence="2">
    <location>
        <begin position="290"/>
        <end position="312"/>
    </location>
</feature>
<dbReference type="InterPro" id="IPR000504">
    <property type="entry name" value="RRM_dom"/>
</dbReference>
<keyword evidence="5" id="KW-1185">Reference proteome</keyword>
<comment type="caution">
    <text evidence="4">The sequence shown here is derived from an EMBL/GenBank/DDBJ whole genome shotgun (WGS) entry which is preliminary data.</text>
</comment>
<evidence type="ECO:0000259" key="3">
    <source>
        <dbReference type="PROSITE" id="PS50102"/>
    </source>
</evidence>
<feature type="compositionally biased region" description="Low complexity" evidence="2">
    <location>
        <begin position="738"/>
        <end position="780"/>
    </location>
</feature>
<dbReference type="SUPFAM" id="SSF54928">
    <property type="entry name" value="RNA-binding domain, RBD"/>
    <property type="match status" value="2"/>
</dbReference>
<evidence type="ECO:0000313" key="4">
    <source>
        <dbReference type="EMBL" id="CAK0888931.1"/>
    </source>
</evidence>
<feature type="compositionally biased region" description="Basic and acidic residues" evidence="2">
    <location>
        <begin position="197"/>
        <end position="208"/>
    </location>
</feature>
<organism evidence="4 5">
    <name type="scientific">Prorocentrum cordatum</name>
    <dbReference type="NCBI Taxonomy" id="2364126"/>
    <lineage>
        <taxon>Eukaryota</taxon>
        <taxon>Sar</taxon>
        <taxon>Alveolata</taxon>
        <taxon>Dinophyceae</taxon>
        <taxon>Prorocentrales</taxon>
        <taxon>Prorocentraceae</taxon>
        <taxon>Prorocentrum</taxon>
    </lineage>
</organism>
<evidence type="ECO:0000313" key="5">
    <source>
        <dbReference type="Proteomes" id="UP001189429"/>
    </source>
</evidence>
<accession>A0ABN9WUE6</accession>
<keyword evidence="1" id="KW-0694">RNA-binding</keyword>
<evidence type="ECO:0000256" key="1">
    <source>
        <dbReference type="PROSITE-ProRule" id="PRU00176"/>
    </source>
</evidence>
<dbReference type="EMBL" id="CAUYUJ010019148">
    <property type="protein sequence ID" value="CAK0888931.1"/>
    <property type="molecule type" value="Genomic_DNA"/>
</dbReference>
<feature type="region of interest" description="Disordered" evidence="2">
    <location>
        <begin position="148"/>
        <end position="338"/>
    </location>
</feature>
<feature type="compositionally biased region" description="Low complexity" evidence="2">
    <location>
        <begin position="826"/>
        <end position="841"/>
    </location>
</feature>